<dbReference type="InterPro" id="IPR014756">
    <property type="entry name" value="Ig_E-set"/>
</dbReference>
<dbReference type="GeneID" id="41598103"/>
<dbReference type="Gene3D" id="2.60.40.10">
    <property type="entry name" value="Immunoglobulins"/>
    <property type="match status" value="2"/>
</dbReference>
<organism evidence="2 3">
    <name type="scientific">Candidatus Nitrososphaera evergladensis SR1</name>
    <dbReference type="NCBI Taxonomy" id="1459636"/>
    <lineage>
        <taxon>Archaea</taxon>
        <taxon>Nitrososphaerota</taxon>
        <taxon>Nitrososphaeria</taxon>
        <taxon>Nitrososphaerales</taxon>
        <taxon>Nitrososphaeraceae</taxon>
        <taxon>Nitrososphaera</taxon>
    </lineage>
</organism>
<dbReference type="STRING" id="1459636.NTE_02393"/>
<feature type="region of interest" description="Disordered" evidence="1">
    <location>
        <begin position="36"/>
        <end position="59"/>
    </location>
</feature>
<name>A0A075MTB0_9ARCH</name>
<evidence type="ECO:0000256" key="1">
    <source>
        <dbReference type="SAM" id="MobiDB-lite"/>
    </source>
</evidence>
<dbReference type="InterPro" id="IPR013783">
    <property type="entry name" value="Ig-like_fold"/>
</dbReference>
<evidence type="ECO:0000313" key="3">
    <source>
        <dbReference type="Proteomes" id="UP000028194"/>
    </source>
</evidence>
<evidence type="ECO:0000313" key="2">
    <source>
        <dbReference type="EMBL" id="AIF84445.1"/>
    </source>
</evidence>
<dbReference type="SUPFAM" id="SSF49373">
    <property type="entry name" value="Invasin/intimin cell-adhesion fragments"/>
    <property type="match status" value="1"/>
</dbReference>
<protein>
    <submittedName>
        <fullName evidence="2">Uncharacterized protein</fullName>
    </submittedName>
</protein>
<keyword evidence="3" id="KW-1185">Reference proteome</keyword>
<dbReference type="eggNOG" id="arCOG03439">
    <property type="taxonomic scope" value="Archaea"/>
</dbReference>
<gene>
    <name evidence="2" type="ORF">NTE_02393</name>
</gene>
<dbReference type="Proteomes" id="UP000028194">
    <property type="component" value="Chromosome"/>
</dbReference>
<accession>A0A075MTB0</accession>
<dbReference type="InterPro" id="IPR008964">
    <property type="entry name" value="Invasin/intimin_cell_adhesion"/>
</dbReference>
<dbReference type="KEGG" id="nev:NTE_02393"/>
<proteinExistence type="predicted"/>
<reference evidence="2 3" key="1">
    <citation type="journal article" date="2014" name="PLoS ONE">
        <title>Genome Sequence of Candidatus Nitrososphaera evergladensis from Group I.1b Enriched from Everglades Soil Reveals Novel Genomic Features of the Ammonia-Oxidizing Archaea.</title>
        <authorList>
            <person name="Zhalnina K.V."/>
            <person name="Dias R."/>
            <person name="Leonard M.T."/>
            <person name="Dorr de Quadros P."/>
            <person name="Camargo F.A."/>
            <person name="Drew J.C."/>
            <person name="Farmerie W.G."/>
            <person name="Daroub S.H."/>
            <person name="Triplett E.W."/>
        </authorList>
    </citation>
    <scope>NUCLEOTIDE SEQUENCE [LARGE SCALE GENOMIC DNA]</scope>
    <source>
        <strain evidence="2 3">SR1</strain>
    </source>
</reference>
<sequence>MALANGDKAALCSVIVAAGVVLALIAYGGPLLKDNKASNSAPASSETSSGESQEGSASNNDVQNAAAMLENTATTTTMPIAETTETGTKKEVAISDGMTLVDNVVTGPPLPDGVSVEPETATANPDSLVLDCSVPASISQDSQSGWSAILLDSSLQPVSGRTIVWQVSPGSHSFSSVTKPDGTAAPAIDLSGLAPGTYSVTAALDGNTAASCTEPFEIIQATTPVHHSSFAGDVTVPELKITAPANGQLLNGSSFGVPVRVEGTASDASNIASVEVRWTAAWGLTGYRMATPAGPDNWSNWSYDGIKFDTPGEKTILAKATDNVGNKKWKVVTFTVSFTKDKITTNPSEGAVVSSPLHVTGTATDFARGVQKVEVRTDVSGYGQAVPDTPGDWSSWSYNVTFTTSGSHQVIVRVTDNAGNTYWKTTNVIVQPGP</sequence>
<dbReference type="EMBL" id="CP007174">
    <property type="protein sequence ID" value="AIF84445.1"/>
    <property type="molecule type" value="Genomic_DNA"/>
</dbReference>
<feature type="compositionally biased region" description="Low complexity" evidence="1">
    <location>
        <begin position="37"/>
        <end position="59"/>
    </location>
</feature>
<dbReference type="RefSeq" id="WP_148701016.1">
    <property type="nucleotide sequence ID" value="NZ_CP007174.1"/>
</dbReference>
<dbReference type="SUPFAM" id="SSF81296">
    <property type="entry name" value="E set domains"/>
    <property type="match status" value="2"/>
</dbReference>
<dbReference type="AlphaFoldDB" id="A0A075MTB0"/>
<dbReference type="HOGENOM" id="CLU_631070_0_0_2"/>
<dbReference type="Pfam" id="PF17957">
    <property type="entry name" value="Big_7"/>
    <property type="match status" value="2"/>
</dbReference>
<dbReference type="Gene3D" id="2.60.40.650">
    <property type="match status" value="1"/>
</dbReference>